<accession>A0A6J6LF28</accession>
<gene>
    <name evidence="1" type="ORF">UFOPK2292_00185</name>
</gene>
<organism evidence="1">
    <name type="scientific">freshwater metagenome</name>
    <dbReference type="NCBI Taxonomy" id="449393"/>
    <lineage>
        <taxon>unclassified sequences</taxon>
        <taxon>metagenomes</taxon>
        <taxon>ecological metagenomes</taxon>
    </lineage>
</organism>
<reference evidence="1" key="1">
    <citation type="submission" date="2020-05" db="EMBL/GenBank/DDBJ databases">
        <authorList>
            <person name="Chiriac C."/>
            <person name="Salcher M."/>
            <person name="Ghai R."/>
            <person name="Kavagutti S V."/>
        </authorList>
    </citation>
    <scope>NUCLEOTIDE SEQUENCE</scope>
</reference>
<dbReference type="InterPro" id="IPR029063">
    <property type="entry name" value="SAM-dependent_MTases_sf"/>
</dbReference>
<name>A0A6J6LF28_9ZZZZ</name>
<protein>
    <submittedName>
        <fullName evidence="1">Unannotated protein</fullName>
    </submittedName>
</protein>
<dbReference type="Gene3D" id="3.40.50.150">
    <property type="entry name" value="Vaccinia Virus protein VP39"/>
    <property type="match status" value="1"/>
</dbReference>
<sequence>MSNIVEKYNKAERAGRATVSNRAIESFSLELWNTMGYPFKVDSESELWRYHDVMQEGRFNRNLELIGEYTDHEFDLVTKTAKQILAFSERHLPIRNSGKHALTRSLYQYQLLMKHRPCDGPLRILEIGPGSGYLGLLLANDEHQYFAMDAAQAFYLYQKKLWSDLYGSDYFDYSESSSRPDSAKVTHIPWWQFANLSIPIPDVDLVTINHALCEMHPQAVKTIFARLYSAWGDTDKRLVLAESWGYDYFNRKETMLMDIRSESFDALRITNSITTFRPNKKSATEQIIESRKRASLTERTKRKVTKRVTNLIVRLLRKKIGQQLAKLINRGPIHHDRLMALSVTKTQPLRNFFENLVADERTPDEIFEKPRLGDIK</sequence>
<dbReference type="AlphaFoldDB" id="A0A6J6LF28"/>
<dbReference type="SUPFAM" id="SSF53335">
    <property type="entry name" value="S-adenosyl-L-methionine-dependent methyltransferases"/>
    <property type="match status" value="1"/>
</dbReference>
<dbReference type="EMBL" id="CAEZWU010000016">
    <property type="protein sequence ID" value="CAB4659798.1"/>
    <property type="molecule type" value="Genomic_DNA"/>
</dbReference>
<proteinExistence type="predicted"/>
<evidence type="ECO:0000313" key="1">
    <source>
        <dbReference type="EMBL" id="CAB4659798.1"/>
    </source>
</evidence>